<keyword evidence="6" id="KW-0378">Hydrolase</keyword>
<dbReference type="InterPro" id="IPR001650">
    <property type="entry name" value="Helicase_C-like"/>
</dbReference>
<dbReference type="OrthoDB" id="9815222at2"/>
<reference evidence="6 7" key="1">
    <citation type="submission" date="2018-12" db="EMBL/GenBank/DDBJ databases">
        <title>Mesorhizobium carbonis sp. nov., isolated from coal mine water.</title>
        <authorList>
            <person name="Xin W."/>
            <person name="Xu Z."/>
            <person name="Xiang F."/>
            <person name="Zhang J."/>
            <person name="Xi L."/>
            <person name="Liu J."/>
        </authorList>
    </citation>
    <scope>NUCLEOTIDE SEQUENCE [LARGE SCALE GENOMIC DNA]</scope>
    <source>
        <strain evidence="6 7">B2.3</strain>
    </source>
</reference>
<evidence type="ECO:0000259" key="5">
    <source>
        <dbReference type="PROSITE" id="PS51194"/>
    </source>
</evidence>
<dbReference type="PANTHER" id="PTHR47962">
    <property type="entry name" value="ATP-DEPENDENT HELICASE LHR-RELATED-RELATED"/>
    <property type="match status" value="1"/>
</dbReference>
<comment type="caution">
    <text evidence="6">The sequence shown here is derived from an EMBL/GenBank/DDBJ whole genome shotgun (WGS) entry which is preliminary data.</text>
</comment>
<dbReference type="GO" id="GO:0016887">
    <property type="term" value="F:ATP hydrolysis activity"/>
    <property type="evidence" value="ECO:0007669"/>
    <property type="project" value="TreeGrafter"/>
</dbReference>
<dbReference type="GO" id="GO:0003677">
    <property type="term" value="F:DNA binding"/>
    <property type="evidence" value="ECO:0007669"/>
    <property type="project" value="TreeGrafter"/>
</dbReference>
<evidence type="ECO:0000256" key="1">
    <source>
        <dbReference type="ARBA" id="ARBA00022741"/>
    </source>
</evidence>
<dbReference type="Gene3D" id="3.40.50.300">
    <property type="entry name" value="P-loop containing nucleotide triphosphate hydrolases"/>
    <property type="match status" value="2"/>
</dbReference>
<organism evidence="6 7">
    <name type="scientific">Aquibium carbonis</name>
    <dbReference type="NCBI Taxonomy" id="2495581"/>
    <lineage>
        <taxon>Bacteria</taxon>
        <taxon>Pseudomonadati</taxon>
        <taxon>Pseudomonadota</taxon>
        <taxon>Alphaproteobacteria</taxon>
        <taxon>Hyphomicrobiales</taxon>
        <taxon>Phyllobacteriaceae</taxon>
        <taxon>Aquibium</taxon>
    </lineage>
</organism>
<dbReference type="SMART" id="SM00490">
    <property type="entry name" value="HELICc"/>
    <property type="match status" value="1"/>
</dbReference>
<evidence type="ECO:0000313" key="6">
    <source>
        <dbReference type="EMBL" id="RST83073.1"/>
    </source>
</evidence>
<dbReference type="GO" id="GO:0004386">
    <property type="term" value="F:helicase activity"/>
    <property type="evidence" value="ECO:0007669"/>
    <property type="project" value="UniProtKB-KW"/>
</dbReference>
<dbReference type="CDD" id="cd17922">
    <property type="entry name" value="DEXHc_LHR-like"/>
    <property type="match status" value="1"/>
</dbReference>
<sequence>MQIRRATAGTTNLPQSGSDTTGFDRLHPEIRRWIWEQKWEELRDVQDRAISAVLDTEADVLIAASTAAGKTEAAFLPVLTKVADRKGSGFSVLYVSPLKALINDQFRRLDQLAERLEIDTVRWHGDAPQSAKQRARRDPRGVVLITPESIEAMLIRRPGDAKAMLGSLDFIVIDELHAFLKGPRGLHLASLLRRIDALSAQPARRIGLSATIGDLAVAARWLNPGQAEDVRVVESSADSPELRLQVRAYSDPEEVEDADGLEADERQVALDLIADHMFSVLRGANNLVFAGSRKRVEALADRLRTRSEKVSVPNEFYPHHGSLSKELREELEDRLKKGDLPTTGVATTTLELGIDIGSIKSVAQVGAPRSLSSLRQRLGRSGRRRGVPAVLRIYVRERLLGKGSDPVDHLRLETVRAVAAVRLLVERFVEPPSIDAAIATVALHQTLSVIAQEGGARAGTLYQILCSSGPLSSLTKADYAQLLRGMASAEHRLVEQAPDGTIMLGEQGERLTASRDFYAIFSTDEEWRLVSSGRTLGTIPMSNPVGVGVVIAFAGRRWRIEAVDDRGKVLEVVHHRSGRIPKFDNVMNEPVHDRLSAEMRAVLQDMSVPGFLDDAAKEYLSEGRAAFRQLGLDAGSLVPAGKDTHVFTWHGTDVNAVLGFAFASAGLDCAILDVGVTVLDTQPDVVQAIMRQIADRPPDIDQVADFVENLQSAKFDEMVPEQLLRSLWGRSRHDVAERVASAVRAVVADFNDTTNGKPDAPTRRG</sequence>
<dbReference type="EMBL" id="RWKW01000111">
    <property type="protein sequence ID" value="RST83073.1"/>
    <property type="molecule type" value="Genomic_DNA"/>
</dbReference>
<feature type="domain" description="Helicase ATP-binding" evidence="4">
    <location>
        <begin position="51"/>
        <end position="230"/>
    </location>
</feature>
<proteinExistence type="predicted"/>
<gene>
    <name evidence="6" type="ORF">EJC49_23035</name>
</gene>
<dbReference type="PANTHER" id="PTHR47962:SF5">
    <property type="entry name" value="ATP-DEPENDENT HELICASE LHR-RELATED"/>
    <property type="match status" value="1"/>
</dbReference>
<dbReference type="Pfam" id="PF00271">
    <property type="entry name" value="Helicase_C"/>
    <property type="match status" value="1"/>
</dbReference>
<dbReference type="PROSITE" id="PS51194">
    <property type="entry name" value="HELICASE_CTER"/>
    <property type="match status" value="1"/>
</dbReference>
<dbReference type="Pfam" id="PF00270">
    <property type="entry name" value="DEAD"/>
    <property type="match status" value="1"/>
</dbReference>
<keyword evidence="6" id="KW-0347">Helicase</keyword>
<dbReference type="Proteomes" id="UP000278398">
    <property type="component" value="Unassembled WGS sequence"/>
</dbReference>
<dbReference type="RefSeq" id="WP_126702278.1">
    <property type="nucleotide sequence ID" value="NZ_RWKW01000111.1"/>
</dbReference>
<evidence type="ECO:0000256" key="2">
    <source>
        <dbReference type="ARBA" id="ARBA00022840"/>
    </source>
</evidence>
<keyword evidence="7" id="KW-1185">Reference proteome</keyword>
<accession>A0A3S0A3F0</accession>
<dbReference type="AlphaFoldDB" id="A0A3S0A3F0"/>
<evidence type="ECO:0000313" key="7">
    <source>
        <dbReference type="Proteomes" id="UP000278398"/>
    </source>
</evidence>
<dbReference type="InterPro" id="IPR027417">
    <property type="entry name" value="P-loop_NTPase"/>
</dbReference>
<evidence type="ECO:0000259" key="4">
    <source>
        <dbReference type="PROSITE" id="PS51192"/>
    </source>
</evidence>
<name>A0A3S0A3F0_9HYPH</name>
<keyword evidence="2" id="KW-0067">ATP-binding</keyword>
<dbReference type="GO" id="GO:0005524">
    <property type="term" value="F:ATP binding"/>
    <property type="evidence" value="ECO:0007669"/>
    <property type="project" value="UniProtKB-KW"/>
</dbReference>
<dbReference type="SMART" id="SM00487">
    <property type="entry name" value="DEXDc"/>
    <property type="match status" value="1"/>
</dbReference>
<feature type="region of interest" description="Disordered" evidence="3">
    <location>
        <begin position="1"/>
        <end position="24"/>
    </location>
</feature>
<protein>
    <submittedName>
        <fullName evidence="6">DEAD/DEAH box helicase</fullName>
    </submittedName>
</protein>
<dbReference type="SUPFAM" id="SSF52540">
    <property type="entry name" value="P-loop containing nucleoside triphosphate hydrolases"/>
    <property type="match status" value="1"/>
</dbReference>
<evidence type="ECO:0000256" key="3">
    <source>
        <dbReference type="SAM" id="MobiDB-lite"/>
    </source>
</evidence>
<dbReference type="PROSITE" id="PS51192">
    <property type="entry name" value="HELICASE_ATP_BIND_1"/>
    <property type="match status" value="1"/>
</dbReference>
<dbReference type="InterPro" id="IPR011545">
    <property type="entry name" value="DEAD/DEAH_box_helicase_dom"/>
</dbReference>
<keyword evidence="1" id="KW-0547">Nucleotide-binding</keyword>
<dbReference type="InterPro" id="IPR052511">
    <property type="entry name" value="ATP-dep_Helicase"/>
</dbReference>
<feature type="compositionally biased region" description="Polar residues" evidence="3">
    <location>
        <begin position="8"/>
        <end position="21"/>
    </location>
</feature>
<dbReference type="InterPro" id="IPR014001">
    <property type="entry name" value="Helicase_ATP-bd"/>
</dbReference>
<feature type="domain" description="Helicase C-terminal" evidence="5">
    <location>
        <begin position="272"/>
        <end position="442"/>
    </location>
</feature>